<evidence type="ECO:0000259" key="20">
    <source>
        <dbReference type="PROSITE" id="PS50857"/>
    </source>
</evidence>
<keyword evidence="14 18" id="KW-0186">Copper</keyword>
<dbReference type="InterPro" id="IPR011759">
    <property type="entry name" value="Cyt_c_oxidase_su2_TM_dom"/>
</dbReference>
<dbReference type="InterPro" id="IPR008972">
    <property type="entry name" value="Cupredoxin"/>
</dbReference>
<evidence type="ECO:0000256" key="4">
    <source>
        <dbReference type="ARBA" id="ARBA00015946"/>
    </source>
</evidence>
<evidence type="ECO:0000256" key="13">
    <source>
        <dbReference type="ARBA" id="ARBA00022989"/>
    </source>
</evidence>
<protein>
    <recommendedName>
        <fullName evidence="4 18">Cytochrome c oxidase subunit 2</fullName>
    </recommendedName>
</protein>
<dbReference type="PROSITE" id="PS50999">
    <property type="entry name" value="COX2_TM"/>
    <property type="match status" value="1"/>
</dbReference>
<dbReference type="PRINTS" id="PR01166">
    <property type="entry name" value="CYCOXIDASEII"/>
</dbReference>
<evidence type="ECO:0000256" key="2">
    <source>
        <dbReference type="ARBA" id="ARBA00007866"/>
    </source>
</evidence>
<organism evidence="22">
    <name type="scientific">Elasmosoma sp. QL-2014</name>
    <dbReference type="NCBI Taxonomy" id="1491720"/>
    <lineage>
        <taxon>Eukaryota</taxon>
        <taxon>Metazoa</taxon>
        <taxon>Ecdysozoa</taxon>
        <taxon>Arthropoda</taxon>
        <taxon>Hexapoda</taxon>
        <taxon>Insecta</taxon>
        <taxon>Pterygota</taxon>
        <taxon>Neoptera</taxon>
        <taxon>Endopterygota</taxon>
        <taxon>Hymenoptera</taxon>
        <taxon>Apocrita</taxon>
        <taxon>Ichneumonoidea</taxon>
        <taxon>Braconidae</taxon>
        <taxon>Neoneurinae</taxon>
        <taxon>Elasmosoma</taxon>
    </lineage>
</organism>
<dbReference type="CDD" id="cd13912">
    <property type="entry name" value="CcO_II_C"/>
    <property type="match status" value="1"/>
</dbReference>
<dbReference type="FunFam" id="2.60.40.420:FF:000001">
    <property type="entry name" value="Cytochrome c oxidase subunit 2"/>
    <property type="match status" value="1"/>
</dbReference>
<keyword evidence="15 18" id="KW-0496">Mitochondrion</keyword>
<comment type="catalytic activity">
    <reaction evidence="17">
        <text>4 Fe(II)-[cytochrome c] + O2 + 8 H(+)(in) = 4 Fe(III)-[cytochrome c] + 2 H2O + 4 H(+)(out)</text>
        <dbReference type="Rhea" id="RHEA:11436"/>
        <dbReference type="Rhea" id="RHEA-COMP:10350"/>
        <dbReference type="Rhea" id="RHEA-COMP:14399"/>
        <dbReference type="ChEBI" id="CHEBI:15377"/>
        <dbReference type="ChEBI" id="CHEBI:15378"/>
        <dbReference type="ChEBI" id="CHEBI:15379"/>
        <dbReference type="ChEBI" id="CHEBI:29033"/>
        <dbReference type="ChEBI" id="CHEBI:29034"/>
        <dbReference type="EC" id="7.1.1.9"/>
    </reaction>
    <physiologicalReaction direction="left-to-right" evidence="17">
        <dbReference type="Rhea" id="RHEA:11437"/>
    </physiologicalReaction>
</comment>
<feature type="domain" description="Cytochrome oxidase subunit II copper A binding" evidence="20">
    <location>
        <begin position="92"/>
        <end position="223"/>
    </location>
</feature>
<keyword evidence="6 18" id="KW-0679">Respiratory chain</keyword>
<dbReference type="GO" id="GO:0042773">
    <property type="term" value="P:ATP synthesis coupled electron transport"/>
    <property type="evidence" value="ECO:0007669"/>
    <property type="project" value="TreeGrafter"/>
</dbReference>
<evidence type="ECO:0000256" key="8">
    <source>
        <dbReference type="ARBA" id="ARBA00022723"/>
    </source>
</evidence>
<dbReference type="InterPro" id="IPR036257">
    <property type="entry name" value="Cyt_c_oxidase_su2_TM_sf"/>
</dbReference>
<evidence type="ECO:0000256" key="9">
    <source>
        <dbReference type="ARBA" id="ARBA00022792"/>
    </source>
</evidence>
<dbReference type="PROSITE" id="PS00078">
    <property type="entry name" value="COX2"/>
    <property type="match status" value="1"/>
</dbReference>
<evidence type="ECO:0000256" key="12">
    <source>
        <dbReference type="ARBA" id="ARBA00022982"/>
    </source>
</evidence>
<dbReference type="GO" id="GO:0004129">
    <property type="term" value="F:cytochrome-c oxidase activity"/>
    <property type="evidence" value="ECO:0007669"/>
    <property type="project" value="UniProtKB-EC"/>
</dbReference>
<dbReference type="PANTHER" id="PTHR22888">
    <property type="entry name" value="CYTOCHROME C OXIDASE, SUBUNIT II"/>
    <property type="match status" value="1"/>
</dbReference>
<dbReference type="InterPro" id="IPR002429">
    <property type="entry name" value="CcO_II-like_C"/>
</dbReference>
<feature type="transmembrane region" description="Helical" evidence="19">
    <location>
        <begin position="67"/>
        <end position="87"/>
    </location>
</feature>
<gene>
    <name evidence="22" type="primary">COX2</name>
</gene>
<dbReference type="GO" id="GO:0005507">
    <property type="term" value="F:copper ion binding"/>
    <property type="evidence" value="ECO:0007669"/>
    <property type="project" value="InterPro"/>
</dbReference>
<evidence type="ECO:0000256" key="1">
    <source>
        <dbReference type="ARBA" id="ARBA00004448"/>
    </source>
</evidence>
<feature type="domain" description="Cytochrome oxidase subunit II transmembrane region profile" evidence="21">
    <location>
        <begin position="1"/>
        <end position="91"/>
    </location>
</feature>
<evidence type="ECO:0000256" key="10">
    <source>
        <dbReference type="ARBA" id="ARBA00022842"/>
    </source>
</evidence>
<evidence type="ECO:0000256" key="3">
    <source>
        <dbReference type="ARBA" id="ARBA00011164"/>
    </source>
</evidence>
<dbReference type="InterPro" id="IPR001505">
    <property type="entry name" value="Copper_CuA"/>
</dbReference>
<comment type="subunit">
    <text evidence="3">Component of the cytochrome c oxidase (complex IV, CIV), a multisubunit enzyme composed of a catalytic core of 3 subunits and several supernumerary subunits. The complex exists as a monomer or a dimer and forms supercomplexes (SCs) in the inner mitochondrial membrane with ubiquinol-cytochrome c oxidoreductase (cytochrome b-c1 complex, complex III, CIII).</text>
</comment>
<dbReference type="Pfam" id="PF02790">
    <property type="entry name" value="COX2_TM"/>
    <property type="match status" value="1"/>
</dbReference>
<evidence type="ECO:0000259" key="21">
    <source>
        <dbReference type="PROSITE" id="PS50999"/>
    </source>
</evidence>
<evidence type="ECO:0000256" key="19">
    <source>
        <dbReference type="SAM" id="Phobius"/>
    </source>
</evidence>
<evidence type="ECO:0000313" key="22">
    <source>
        <dbReference type="EMBL" id="AHX97788.1"/>
    </source>
</evidence>
<feature type="transmembrane region" description="Helical" evidence="19">
    <location>
        <begin position="21"/>
        <end position="47"/>
    </location>
</feature>
<dbReference type="PROSITE" id="PS50857">
    <property type="entry name" value="COX2_CUA"/>
    <property type="match status" value="1"/>
</dbReference>
<evidence type="ECO:0000256" key="11">
    <source>
        <dbReference type="ARBA" id="ARBA00022967"/>
    </source>
</evidence>
<evidence type="ECO:0000256" key="16">
    <source>
        <dbReference type="ARBA" id="ARBA00023136"/>
    </source>
</evidence>
<dbReference type="InterPro" id="IPR045187">
    <property type="entry name" value="CcO_II"/>
</dbReference>
<evidence type="ECO:0000256" key="5">
    <source>
        <dbReference type="ARBA" id="ARBA00022448"/>
    </source>
</evidence>
<evidence type="ECO:0000256" key="14">
    <source>
        <dbReference type="ARBA" id="ARBA00023008"/>
    </source>
</evidence>
<dbReference type="GO" id="GO:0005743">
    <property type="term" value="C:mitochondrial inner membrane"/>
    <property type="evidence" value="ECO:0007669"/>
    <property type="project" value="UniProtKB-SubCell"/>
</dbReference>
<evidence type="ECO:0000256" key="6">
    <source>
        <dbReference type="ARBA" id="ARBA00022660"/>
    </source>
</evidence>
<reference evidence="22" key="1">
    <citation type="submission" date="2014-02" db="EMBL/GenBank/DDBJ databases">
        <title>The comparative mitochondrial genomes from Braconidae subfamilies and the phylogeny of the Hymenoptera.</title>
        <authorList>
            <person name="Li Q."/>
            <person name="Wei S.J."/>
            <person name="Chen X.X."/>
        </authorList>
    </citation>
    <scope>NUCLEOTIDE SEQUENCE</scope>
</reference>
<sequence>MCMWNMMNFQDSGSYEMFLLISLYDFIMVILFMILLFIFYIIIWFFFSKYFSLNILHNQLLELIWTLLPMLILIFMAIPSLKILYIIEEMISPFLSIKILGHQWYWSYEYVDFLLKDYDSFMMVYEKEGMFRLLDVDNRLVVPYKVFIRGLVSSVDVIHSWAVAGLGIKVDAIPGRLNQFMMVLNRCGLFFGQCSEICGLNHSFMPIVVESVSFNLFMSWLLMN</sequence>
<comment type="function">
    <text evidence="18">Component of the cytochrome c oxidase, the last enzyme in the mitochondrial electron transport chain which drives oxidative phosphorylation. The respiratory chain contains 3 multisubunit complexes succinate dehydrogenase (complex II, CII), ubiquinol-cytochrome c oxidoreductase (cytochrome b-c1 complex, complex III, CIII) and cytochrome c oxidase (complex IV, CIV), that cooperate to transfer electrons derived from NADH and succinate to molecular oxygen, creating an electrochemical gradient over the inner membrane that drives transmembrane transport and the ATP synthase. Cytochrome c oxidase is the component of the respiratory chain that catalyzes the reduction of oxygen to water. Electrons originating from reduced cytochrome c in the intermembrane space (IMS) are transferred via the dinuclear copper A center (CU(A)) of subunit 2 and heme A of subunit 1 to the active site in subunit 1, a binuclear center (BNC) formed by heme A3 and copper B (CU(B)). The BNC reduces molecular oxygen to 2 water molecules using 4 electrons from cytochrome c in the IMS and 4 protons from the mitochondrial matrix.</text>
</comment>
<dbReference type="PANTHER" id="PTHR22888:SF9">
    <property type="entry name" value="CYTOCHROME C OXIDASE SUBUNIT 2"/>
    <property type="match status" value="1"/>
</dbReference>
<accession>A0A0U1X173</accession>
<comment type="cofactor">
    <cofactor evidence="18">
        <name>Cu cation</name>
        <dbReference type="ChEBI" id="CHEBI:23378"/>
    </cofactor>
    <text evidence="18">Binds a copper A center.</text>
</comment>
<dbReference type="AlphaFoldDB" id="A0A0U1X173"/>
<keyword evidence="9 18" id="KW-0999">Mitochondrion inner membrane</keyword>
<evidence type="ECO:0000256" key="18">
    <source>
        <dbReference type="RuleBase" id="RU000457"/>
    </source>
</evidence>
<dbReference type="Gene3D" id="1.10.287.90">
    <property type="match status" value="1"/>
</dbReference>
<keyword evidence="7 18" id="KW-0812">Transmembrane</keyword>
<dbReference type="SUPFAM" id="SSF81464">
    <property type="entry name" value="Cytochrome c oxidase subunit II-like, transmembrane region"/>
    <property type="match status" value="1"/>
</dbReference>
<dbReference type="Pfam" id="PF00116">
    <property type="entry name" value="COX2"/>
    <property type="match status" value="1"/>
</dbReference>
<proteinExistence type="inferred from homology"/>
<comment type="subcellular location">
    <subcellularLocation>
        <location evidence="1 18">Mitochondrion inner membrane</location>
        <topology evidence="1 18">Multi-pass membrane protein</topology>
    </subcellularLocation>
</comment>
<evidence type="ECO:0000256" key="17">
    <source>
        <dbReference type="ARBA" id="ARBA00049512"/>
    </source>
</evidence>
<keyword evidence="13 19" id="KW-1133">Transmembrane helix</keyword>
<name>A0A0U1X173_9HYME</name>
<dbReference type="InterPro" id="IPR034210">
    <property type="entry name" value="CcO_II_C"/>
</dbReference>
<comment type="similarity">
    <text evidence="2 18">Belongs to the cytochrome c oxidase subunit 2 family.</text>
</comment>
<keyword evidence="11" id="KW-1278">Translocase</keyword>
<evidence type="ECO:0000256" key="7">
    <source>
        <dbReference type="ARBA" id="ARBA00022692"/>
    </source>
</evidence>
<keyword evidence="10" id="KW-0460">Magnesium</keyword>
<dbReference type="Gene3D" id="2.60.40.420">
    <property type="entry name" value="Cupredoxins - blue copper proteins"/>
    <property type="match status" value="1"/>
</dbReference>
<keyword evidence="5 18" id="KW-0813">Transport</keyword>
<keyword evidence="12 18" id="KW-0249">Electron transport</keyword>
<keyword evidence="16 18" id="KW-0472">Membrane</keyword>
<dbReference type="EMBL" id="KJ412470">
    <property type="protein sequence ID" value="AHX97788.1"/>
    <property type="molecule type" value="Genomic_DNA"/>
</dbReference>
<geneLocation type="mitochondrion" evidence="22"/>
<keyword evidence="8 18" id="KW-0479">Metal-binding</keyword>
<dbReference type="SUPFAM" id="SSF49503">
    <property type="entry name" value="Cupredoxins"/>
    <property type="match status" value="1"/>
</dbReference>
<evidence type="ECO:0000256" key="15">
    <source>
        <dbReference type="ARBA" id="ARBA00023128"/>
    </source>
</evidence>